<proteinExistence type="predicted"/>
<dbReference type="InterPro" id="IPR002734">
    <property type="entry name" value="RibDG_C"/>
</dbReference>
<feature type="domain" description="Bacterial bifunctional deaminase-reductase C-terminal" evidence="1">
    <location>
        <begin position="3"/>
        <end position="175"/>
    </location>
</feature>
<reference evidence="3" key="1">
    <citation type="journal article" date="2019" name="Int. J. Syst. Evol. Microbiol.">
        <title>The Global Catalogue of Microorganisms (GCM) 10K type strain sequencing project: providing services to taxonomists for standard genome sequencing and annotation.</title>
        <authorList>
            <consortium name="The Broad Institute Genomics Platform"/>
            <consortium name="The Broad Institute Genome Sequencing Center for Infectious Disease"/>
            <person name="Wu L."/>
            <person name="Ma J."/>
        </authorList>
    </citation>
    <scope>NUCLEOTIDE SEQUENCE [LARGE SCALE GENOMIC DNA]</scope>
    <source>
        <strain evidence="3">JCM 3175</strain>
    </source>
</reference>
<dbReference type="PANTHER" id="PTHR38011:SF11">
    <property type="entry name" value="2,5-DIAMINO-6-RIBOSYLAMINO-4(3H)-PYRIMIDINONE 5'-PHOSPHATE REDUCTASE"/>
    <property type="match status" value="1"/>
</dbReference>
<dbReference type="PANTHER" id="PTHR38011">
    <property type="entry name" value="DIHYDROFOLATE REDUCTASE FAMILY PROTEIN (AFU_ORTHOLOGUE AFUA_8G06820)"/>
    <property type="match status" value="1"/>
</dbReference>
<organism evidence="2 3">
    <name type="scientific">Micromonospora coerulea</name>
    <dbReference type="NCBI Taxonomy" id="47856"/>
    <lineage>
        <taxon>Bacteria</taxon>
        <taxon>Bacillati</taxon>
        <taxon>Actinomycetota</taxon>
        <taxon>Actinomycetes</taxon>
        <taxon>Micromonosporales</taxon>
        <taxon>Micromonosporaceae</taxon>
        <taxon>Micromonospora</taxon>
    </lineage>
</organism>
<keyword evidence="3" id="KW-1185">Reference proteome</keyword>
<evidence type="ECO:0000259" key="1">
    <source>
        <dbReference type="Pfam" id="PF01872"/>
    </source>
</evidence>
<dbReference type="Gene3D" id="3.40.430.10">
    <property type="entry name" value="Dihydrofolate Reductase, subunit A"/>
    <property type="match status" value="1"/>
</dbReference>
<gene>
    <name evidence="2" type="ORF">GCM10023176_35700</name>
</gene>
<evidence type="ECO:0000313" key="3">
    <source>
        <dbReference type="Proteomes" id="UP001500307"/>
    </source>
</evidence>
<sequence>MRKLVYWVHQSVDGFIEGPNGEFDWPAMGPELSAYSFELTGRADACLYGRKVWALMSYFWPRAEQLSQHPHDLAFAPVWRRTPKIVISRTLESAEYDARVVGRRDLAAEVAELKAEPGGELLLTGGAGAAAALTELGLIDVYEVVVHPVVLGGGTPVFPGKERLDLRLVETRGFDGRSVLLRYERA</sequence>
<comment type="caution">
    <text evidence="2">The sequence shown here is derived from an EMBL/GenBank/DDBJ whole genome shotgun (WGS) entry which is preliminary data.</text>
</comment>
<dbReference type="Proteomes" id="UP001500307">
    <property type="component" value="Unassembled WGS sequence"/>
</dbReference>
<dbReference type="Pfam" id="PF01872">
    <property type="entry name" value="RibD_C"/>
    <property type="match status" value="1"/>
</dbReference>
<dbReference type="InterPro" id="IPR050765">
    <property type="entry name" value="Riboflavin_Biosynth_HTPR"/>
</dbReference>
<name>A0ABP8SRR0_9ACTN</name>
<evidence type="ECO:0000313" key="2">
    <source>
        <dbReference type="EMBL" id="GAA4572552.1"/>
    </source>
</evidence>
<dbReference type="InterPro" id="IPR024072">
    <property type="entry name" value="DHFR-like_dom_sf"/>
</dbReference>
<dbReference type="EMBL" id="BAABGU010000019">
    <property type="protein sequence ID" value="GAA4572552.1"/>
    <property type="molecule type" value="Genomic_DNA"/>
</dbReference>
<dbReference type="RefSeq" id="WP_346120948.1">
    <property type="nucleotide sequence ID" value="NZ_BAABGU010000019.1"/>
</dbReference>
<accession>A0ABP8SRR0</accession>
<protein>
    <submittedName>
        <fullName evidence="2">Dihydrofolate reductase family protein</fullName>
    </submittedName>
</protein>
<dbReference type="SUPFAM" id="SSF53597">
    <property type="entry name" value="Dihydrofolate reductase-like"/>
    <property type="match status" value="1"/>
</dbReference>